<gene>
    <name evidence="1" type="ORF">NSIN_30074</name>
</gene>
<dbReference type="RefSeq" id="WP_101010225.1">
    <property type="nucleotide sequence ID" value="NZ_FRFC01000004.1"/>
</dbReference>
<evidence type="ECO:0000313" key="2">
    <source>
        <dbReference type="Proteomes" id="UP000232412"/>
    </source>
</evidence>
<dbReference type="AlphaFoldDB" id="A0A2H1EI61"/>
<dbReference type="EMBL" id="FRFC01000004">
    <property type="protein sequence ID" value="SHO46336.1"/>
    <property type="molecule type" value="Genomic_DNA"/>
</dbReference>
<accession>A0A2H1EI61</accession>
<organism evidence="1 2">
    <name type="scientific">Nitrosotalea sinensis</name>
    <dbReference type="NCBI Taxonomy" id="1499975"/>
    <lineage>
        <taxon>Archaea</taxon>
        <taxon>Nitrososphaerota</taxon>
        <taxon>Nitrososphaeria</taxon>
        <taxon>Nitrosotaleales</taxon>
        <taxon>Nitrosotaleaceae</taxon>
        <taxon>Nitrosotalea</taxon>
    </lineage>
</organism>
<dbReference type="Proteomes" id="UP000232412">
    <property type="component" value="Unassembled WGS sequence"/>
</dbReference>
<proteinExistence type="predicted"/>
<dbReference type="OrthoDB" id="9320at2157"/>
<protein>
    <submittedName>
        <fullName evidence="1">Uncharacterized protein</fullName>
    </submittedName>
</protein>
<keyword evidence="2" id="KW-1185">Reference proteome</keyword>
<sequence>MSEILITLLFSPVLTTESSKYDTSIDTVMDYPIVAESDGIKIRSDKMETDKMYYCIYQEKILLFYKEKNEMLNCYEIAEQEIVDKVKKSQSEDIEQILQKYLKEKNVSY</sequence>
<reference evidence="2" key="1">
    <citation type="submission" date="2016-12" db="EMBL/GenBank/DDBJ databases">
        <authorList>
            <person name="Herbold C."/>
        </authorList>
    </citation>
    <scope>NUCLEOTIDE SEQUENCE [LARGE SCALE GENOMIC DNA]</scope>
</reference>
<evidence type="ECO:0000313" key="1">
    <source>
        <dbReference type="EMBL" id="SHO46336.1"/>
    </source>
</evidence>
<name>A0A2H1EI61_9ARCH</name>